<keyword evidence="1" id="KW-1133">Transmembrane helix</keyword>
<reference evidence="2 3" key="1">
    <citation type="journal article" date="2015" name="Nature">
        <title>rRNA introns, odd ribosomes, and small enigmatic genomes across a large radiation of phyla.</title>
        <authorList>
            <person name="Brown C.T."/>
            <person name="Hug L.A."/>
            <person name="Thomas B.C."/>
            <person name="Sharon I."/>
            <person name="Castelle C.J."/>
            <person name="Singh A."/>
            <person name="Wilkins M.J."/>
            <person name="Williams K.H."/>
            <person name="Banfield J.F."/>
        </authorList>
    </citation>
    <scope>NUCLEOTIDE SEQUENCE [LARGE SCALE GENOMIC DNA]</scope>
</reference>
<dbReference type="PATRIC" id="fig|1618481.3.peg.132"/>
<evidence type="ECO:0000256" key="1">
    <source>
        <dbReference type="SAM" id="Phobius"/>
    </source>
</evidence>
<feature type="transmembrane region" description="Helical" evidence="1">
    <location>
        <begin position="43"/>
        <end position="64"/>
    </location>
</feature>
<feature type="transmembrane region" description="Helical" evidence="1">
    <location>
        <begin position="190"/>
        <end position="209"/>
    </location>
</feature>
<feature type="transmembrane region" description="Helical" evidence="1">
    <location>
        <begin position="457"/>
        <end position="478"/>
    </location>
</feature>
<name>A0A0G0H6B3_9BACT</name>
<gene>
    <name evidence="2" type="ORF">US54_C0003G0026</name>
</gene>
<dbReference type="EMBL" id="LBTJ01000003">
    <property type="protein sequence ID" value="KKQ38798.1"/>
    <property type="molecule type" value="Genomic_DNA"/>
</dbReference>
<feature type="transmembrane region" description="Helical" evidence="1">
    <location>
        <begin position="76"/>
        <end position="94"/>
    </location>
</feature>
<feature type="transmembrane region" description="Helical" evidence="1">
    <location>
        <begin position="12"/>
        <end position="31"/>
    </location>
</feature>
<dbReference type="PANTHER" id="PTHR37422">
    <property type="entry name" value="TEICHURONIC ACID BIOSYNTHESIS PROTEIN TUAE"/>
    <property type="match status" value="1"/>
</dbReference>
<keyword evidence="1" id="KW-0812">Transmembrane</keyword>
<dbReference type="STRING" id="1618481.US54_C0003G0026"/>
<keyword evidence="1" id="KW-0472">Membrane</keyword>
<dbReference type="InterPro" id="IPR051533">
    <property type="entry name" value="WaaL-like"/>
</dbReference>
<evidence type="ECO:0000313" key="2">
    <source>
        <dbReference type="EMBL" id="KKQ38798.1"/>
    </source>
</evidence>
<feature type="transmembrane region" description="Helical" evidence="1">
    <location>
        <begin position="215"/>
        <end position="240"/>
    </location>
</feature>
<feature type="transmembrane region" description="Helical" evidence="1">
    <location>
        <begin position="484"/>
        <end position="503"/>
    </location>
</feature>
<sequence>MQRLIHWLKWIDTHLLKIFIIGFIFLIPLYPKLPFRMINYTYIAVRLEDFYLVLVAVLFVVQFLRKKVKIPWKMMFLFIAFWVAVFASFLWGYYVQKTVIIDHLGFLHSVRRIEYMLIFFVAYSSIQSKKDFFLYLKFIFGVLFIVSVYGFGQKFLGWPAVQTMNPEYAKGYFLILESWSRISSTFAGHYDLGAYLILLMPIVIGYYLYKGSKKYFVLFIISLGTLVLAGSRASYIAYIFSISIFLFYVRKFKLLVVILIATAILTPLSDNLANRLSRTFQQTKVFVDSETGETFVARTLRPDDLPPGDFGSNSNLSNIQTGAPVVVDAKTEEAARKNIREALVKQAEETGKKYSPEEINATVNQIFLRQIPINKFLPDISISTRLQVSWPRAYQAFTKNIYLGSGPSSLGEATDGDYLRWLGETGLVGTVLLLAILGSIMISIMKKIRNMQLKYKYIFYGFIFGFIGLFINAGYIDLFEASKLAYTFWLLAGIFYASAVFFVQKKNTASLKF</sequence>
<dbReference type="PANTHER" id="PTHR37422:SF13">
    <property type="entry name" value="LIPOPOLYSACCHARIDE BIOSYNTHESIS PROTEIN PA4999-RELATED"/>
    <property type="match status" value="1"/>
</dbReference>
<protein>
    <recommendedName>
        <fullName evidence="4">O-antigen polymerase</fullName>
    </recommendedName>
</protein>
<dbReference type="AlphaFoldDB" id="A0A0G0H6B3"/>
<evidence type="ECO:0008006" key="4">
    <source>
        <dbReference type="Google" id="ProtNLM"/>
    </source>
</evidence>
<proteinExistence type="predicted"/>
<feature type="transmembrane region" description="Helical" evidence="1">
    <location>
        <begin position="132"/>
        <end position="152"/>
    </location>
</feature>
<accession>A0A0G0H6B3</accession>
<evidence type="ECO:0000313" key="3">
    <source>
        <dbReference type="Proteomes" id="UP000034471"/>
    </source>
</evidence>
<dbReference type="Proteomes" id="UP000034471">
    <property type="component" value="Unassembled WGS sequence"/>
</dbReference>
<feature type="transmembrane region" description="Helical" evidence="1">
    <location>
        <begin position="426"/>
        <end position="445"/>
    </location>
</feature>
<organism evidence="2 3">
    <name type="scientific">Candidatus Roizmanbacteria bacterium GW2011_GWA2_37_7</name>
    <dbReference type="NCBI Taxonomy" id="1618481"/>
    <lineage>
        <taxon>Bacteria</taxon>
        <taxon>Candidatus Roizmaniibacteriota</taxon>
    </lineage>
</organism>
<comment type="caution">
    <text evidence="2">The sequence shown here is derived from an EMBL/GenBank/DDBJ whole genome shotgun (WGS) entry which is preliminary data.</text>
</comment>